<feature type="chain" id="PRO_5035164976" description="TauD/TfdA-like domain-containing protein" evidence="2">
    <location>
        <begin position="21"/>
        <end position="406"/>
    </location>
</feature>
<dbReference type="InterPro" id="IPR042098">
    <property type="entry name" value="TauD-like_sf"/>
</dbReference>
<keyword evidence="2" id="KW-0732">Signal</keyword>
<reference evidence="4" key="1">
    <citation type="submission" date="2021-11" db="EMBL/GenBank/DDBJ databases">
        <authorList>
            <consortium name="Genoscope - CEA"/>
            <person name="William W."/>
        </authorList>
    </citation>
    <scope>NUCLEOTIDE SEQUENCE</scope>
</reference>
<evidence type="ECO:0000256" key="2">
    <source>
        <dbReference type="SAM" id="SignalP"/>
    </source>
</evidence>
<comment type="caution">
    <text evidence="4">The sequence shown here is derived from an EMBL/GenBank/DDBJ whole genome shotgun (WGS) entry which is preliminary data.</text>
</comment>
<sequence>MLRWTLLAGAASALVAPVVPRPRSARAAAAVAEKEDVELADCPVTQWGASIPDILAAQQAKRAAPEQPFLHVLEPPSADPDAQLRWLADHRDEVNAKLASHGAVNLRGWDLVRTPEGFRAAYEALGLEPCRDPLDAVSARPMVDKGSAVYEAVNKESRANFYIGMHNEFVGTRAPRAAMFVCFQQAEEGGEFMVCDGRRVFRDCDEELLARLYGRRIRYSVMELPFFSFLDGLPEEVAAGPVKIPLRAGAASAVRGVVAAAINAKVDFDVDMQWLDDEASAYGDDKTLQARAPVQPPVVLHPATGEPTWFCNVHSHSSVLRKKRESIYGAEKFEDGASRINKSDMYYGDDGSIAEGDLDHLDELTRKHTVSLRMAPGDAVLVDNYQTMHGRNVFKGTRKHAVSWFK</sequence>
<evidence type="ECO:0000259" key="3">
    <source>
        <dbReference type="Pfam" id="PF02668"/>
    </source>
</evidence>
<protein>
    <recommendedName>
        <fullName evidence="3">TauD/TfdA-like domain-containing protein</fullName>
    </recommendedName>
</protein>
<dbReference type="InterPro" id="IPR050411">
    <property type="entry name" value="AlphaKG_dependent_hydroxylases"/>
</dbReference>
<dbReference type="EMBL" id="CAKKNE010000006">
    <property type="protein sequence ID" value="CAH0379294.1"/>
    <property type="molecule type" value="Genomic_DNA"/>
</dbReference>
<dbReference type="AlphaFoldDB" id="A0A8J2T2C0"/>
<dbReference type="OrthoDB" id="408743at2759"/>
<keyword evidence="5" id="KW-1185">Reference proteome</keyword>
<name>A0A8J2T2C0_9STRA</name>
<proteinExistence type="predicted"/>
<dbReference type="Pfam" id="PF02668">
    <property type="entry name" value="TauD"/>
    <property type="match status" value="1"/>
</dbReference>
<keyword evidence="1" id="KW-0560">Oxidoreductase</keyword>
<dbReference type="PANTHER" id="PTHR10696">
    <property type="entry name" value="GAMMA-BUTYROBETAINE HYDROXYLASE-RELATED"/>
    <property type="match status" value="1"/>
</dbReference>
<dbReference type="InterPro" id="IPR003819">
    <property type="entry name" value="TauD/TfdA-like"/>
</dbReference>
<evidence type="ECO:0000256" key="1">
    <source>
        <dbReference type="ARBA" id="ARBA00023002"/>
    </source>
</evidence>
<evidence type="ECO:0000313" key="5">
    <source>
        <dbReference type="Proteomes" id="UP000789595"/>
    </source>
</evidence>
<dbReference type="GO" id="GO:0016491">
    <property type="term" value="F:oxidoreductase activity"/>
    <property type="evidence" value="ECO:0007669"/>
    <property type="project" value="UniProtKB-KW"/>
</dbReference>
<dbReference type="Gene3D" id="3.60.130.10">
    <property type="entry name" value="Clavaminate synthase-like"/>
    <property type="match status" value="1"/>
</dbReference>
<dbReference type="PANTHER" id="PTHR10696:SF21">
    <property type="entry name" value="TAUD_TFDA-LIKE DOMAIN-CONTAINING PROTEIN"/>
    <property type="match status" value="1"/>
</dbReference>
<feature type="domain" description="TauD/TfdA-like" evidence="3">
    <location>
        <begin position="79"/>
        <end position="400"/>
    </location>
</feature>
<feature type="signal peptide" evidence="2">
    <location>
        <begin position="1"/>
        <end position="20"/>
    </location>
</feature>
<gene>
    <name evidence="4" type="ORF">PECAL_6P09050</name>
</gene>
<accession>A0A8J2T2C0</accession>
<dbReference type="SUPFAM" id="SSF51197">
    <property type="entry name" value="Clavaminate synthase-like"/>
    <property type="match status" value="1"/>
</dbReference>
<dbReference type="Proteomes" id="UP000789595">
    <property type="component" value="Unassembled WGS sequence"/>
</dbReference>
<organism evidence="4 5">
    <name type="scientific">Pelagomonas calceolata</name>
    <dbReference type="NCBI Taxonomy" id="35677"/>
    <lineage>
        <taxon>Eukaryota</taxon>
        <taxon>Sar</taxon>
        <taxon>Stramenopiles</taxon>
        <taxon>Ochrophyta</taxon>
        <taxon>Pelagophyceae</taxon>
        <taxon>Pelagomonadales</taxon>
        <taxon>Pelagomonadaceae</taxon>
        <taxon>Pelagomonas</taxon>
    </lineage>
</organism>
<evidence type="ECO:0000313" key="4">
    <source>
        <dbReference type="EMBL" id="CAH0379294.1"/>
    </source>
</evidence>